<organism evidence="1 2">
    <name type="scientific">Peronosclerospora sorghi</name>
    <dbReference type="NCBI Taxonomy" id="230839"/>
    <lineage>
        <taxon>Eukaryota</taxon>
        <taxon>Sar</taxon>
        <taxon>Stramenopiles</taxon>
        <taxon>Oomycota</taxon>
        <taxon>Peronosporomycetes</taxon>
        <taxon>Peronosporales</taxon>
        <taxon>Peronosporaceae</taxon>
        <taxon>Peronosclerospora</taxon>
    </lineage>
</organism>
<evidence type="ECO:0000313" key="2">
    <source>
        <dbReference type="Proteomes" id="UP001163321"/>
    </source>
</evidence>
<accession>A0ACC0WJJ7</accession>
<comment type="caution">
    <text evidence="1">The sequence shown here is derived from an EMBL/GenBank/DDBJ whole genome shotgun (WGS) entry which is preliminary data.</text>
</comment>
<name>A0ACC0WJJ7_9STRA</name>
<reference evidence="1 2" key="1">
    <citation type="journal article" date="2022" name="bioRxiv">
        <title>The genome of the oomycete Peronosclerospora sorghi, a cosmopolitan pathogen of maize and sorghum, is inflated with dispersed pseudogenes.</title>
        <authorList>
            <person name="Fletcher K."/>
            <person name="Martin F."/>
            <person name="Isakeit T."/>
            <person name="Cavanaugh K."/>
            <person name="Magill C."/>
            <person name="Michelmore R."/>
        </authorList>
    </citation>
    <scope>NUCLEOTIDE SEQUENCE [LARGE SCALE GENOMIC DNA]</scope>
    <source>
        <strain evidence="1">P6</strain>
    </source>
</reference>
<proteinExistence type="predicted"/>
<sequence length="67" mass="7419">MLTQMNTCMEVALVFKRKRILVRQSPGGLIRQLDGINSFDVTKDVTTTANAGHVLCALRKRCGTENP</sequence>
<keyword evidence="2" id="KW-1185">Reference proteome</keyword>
<dbReference type="EMBL" id="CM047591">
    <property type="protein sequence ID" value="KAI9919045.1"/>
    <property type="molecule type" value="Genomic_DNA"/>
</dbReference>
<gene>
    <name evidence="1" type="ORF">PsorP6_012225</name>
</gene>
<protein>
    <submittedName>
        <fullName evidence="1">Uncharacterized protein</fullName>
    </submittedName>
</protein>
<dbReference type="Proteomes" id="UP001163321">
    <property type="component" value="Chromosome 12"/>
</dbReference>
<evidence type="ECO:0000313" key="1">
    <source>
        <dbReference type="EMBL" id="KAI9919045.1"/>
    </source>
</evidence>